<keyword evidence="6" id="KW-0407">Ion channel</keyword>
<dbReference type="SUPFAM" id="SSF47473">
    <property type="entry name" value="EF-hand"/>
    <property type="match status" value="1"/>
</dbReference>
<dbReference type="Pfam" id="PF08763">
    <property type="entry name" value="Ca_chan_IQ"/>
    <property type="match status" value="1"/>
</dbReference>
<dbReference type="GO" id="GO:0005891">
    <property type="term" value="C:voltage-gated calcium channel complex"/>
    <property type="evidence" value="ECO:0007669"/>
    <property type="project" value="TreeGrafter"/>
</dbReference>
<feature type="domain" description="EF-hand" evidence="8">
    <location>
        <begin position="17"/>
        <end position="52"/>
    </location>
</feature>
<evidence type="ECO:0000259" key="8">
    <source>
        <dbReference type="PROSITE" id="PS50222"/>
    </source>
</evidence>
<dbReference type="GO" id="GO:0005509">
    <property type="term" value="F:calcium ion binding"/>
    <property type="evidence" value="ECO:0007669"/>
    <property type="project" value="InterPro"/>
</dbReference>
<dbReference type="OrthoDB" id="431720at2759"/>
<dbReference type="GO" id="GO:0008331">
    <property type="term" value="F:high voltage-gated calcium channel activity"/>
    <property type="evidence" value="ECO:0007669"/>
    <property type="project" value="TreeGrafter"/>
</dbReference>
<keyword evidence="1" id="KW-0813">Transport</keyword>
<reference evidence="9 10" key="1">
    <citation type="submission" date="2020-11" db="EMBL/GenBank/DDBJ databases">
        <authorList>
            <person name="Wallbank WR R."/>
            <person name="Pardo Diaz C."/>
            <person name="Kozak K."/>
            <person name="Martin S."/>
            <person name="Jiggins C."/>
            <person name="Moest M."/>
            <person name="Warren A I."/>
            <person name="Generalovic N T."/>
            <person name="Byers J.R.P. K."/>
            <person name="Montejo-Kovacevich G."/>
            <person name="Yen C E."/>
        </authorList>
    </citation>
    <scope>NUCLEOTIDE SEQUENCE [LARGE SCALE GENOMIC DNA]</scope>
</reference>
<dbReference type="EMBL" id="LR899012">
    <property type="protein sequence ID" value="CAD7087317.1"/>
    <property type="molecule type" value="Genomic_DNA"/>
</dbReference>
<dbReference type="PANTHER" id="PTHR45628">
    <property type="entry name" value="VOLTAGE-DEPENDENT CALCIUM CHANNEL TYPE A SUBUNIT ALPHA-1"/>
    <property type="match status" value="1"/>
</dbReference>
<dbReference type="GO" id="GO:0098703">
    <property type="term" value="P:calcium ion import across plasma membrane"/>
    <property type="evidence" value="ECO:0007669"/>
    <property type="project" value="TreeGrafter"/>
</dbReference>
<keyword evidence="4" id="KW-0406">Ion transport</keyword>
<feature type="compositionally biased region" description="Basic residues" evidence="7">
    <location>
        <begin position="286"/>
        <end position="295"/>
    </location>
</feature>
<evidence type="ECO:0000256" key="4">
    <source>
        <dbReference type="ARBA" id="ARBA00023065"/>
    </source>
</evidence>
<dbReference type="InterPro" id="IPR002048">
    <property type="entry name" value="EF_hand_dom"/>
</dbReference>
<gene>
    <name evidence="9" type="ORF">HERILL_LOCUS10034</name>
</gene>
<dbReference type="InterPro" id="IPR031649">
    <property type="entry name" value="GPHH_dom"/>
</dbReference>
<organism evidence="9 10">
    <name type="scientific">Hermetia illucens</name>
    <name type="common">Black soldier fly</name>
    <dbReference type="NCBI Taxonomy" id="343691"/>
    <lineage>
        <taxon>Eukaryota</taxon>
        <taxon>Metazoa</taxon>
        <taxon>Ecdysozoa</taxon>
        <taxon>Arthropoda</taxon>
        <taxon>Hexapoda</taxon>
        <taxon>Insecta</taxon>
        <taxon>Pterygota</taxon>
        <taxon>Neoptera</taxon>
        <taxon>Endopterygota</taxon>
        <taxon>Diptera</taxon>
        <taxon>Brachycera</taxon>
        <taxon>Stratiomyomorpha</taxon>
        <taxon>Stratiomyidae</taxon>
        <taxon>Hermetiinae</taxon>
        <taxon>Hermetia</taxon>
    </lineage>
</organism>
<proteinExistence type="predicted"/>
<dbReference type="PANTHER" id="PTHR45628:SF7">
    <property type="entry name" value="VOLTAGE-DEPENDENT CALCIUM CHANNEL TYPE A SUBUNIT ALPHA-1"/>
    <property type="match status" value="1"/>
</dbReference>
<dbReference type="GO" id="GO:0045202">
    <property type="term" value="C:synapse"/>
    <property type="evidence" value="ECO:0007669"/>
    <property type="project" value="GOC"/>
</dbReference>
<dbReference type="InterPro" id="IPR014873">
    <property type="entry name" value="VDCC_a1su_IQ"/>
</dbReference>
<dbReference type="GO" id="GO:0007268">
    <property type="term" value="P:chemical synaptic transmission"/>
    <property type="evidence" value="ECO:0007669"/>
    <property type="project" value="TreeGrafter"/>
</dbReference>
<evidence type="ECO:0000256" key="3">
    <source>
        <dbReference type="ARBA" id="ARBA00022882"/>
    </source>
</evidence>
<evidence type="ECO:0000256" key="2">
    <source>
        <dbReference type="ARBA" id="ARBA00022737"/>
    </source>
</evidence>
<name>A0A7R8YVY2_HERIL</name>
<dbReference type="InterPro" id="IPR011992">
    <property type="entry name" value="EF-hand-dom_pair"/>
</dbReference>
<evidence type="ECO:0000256" key="6">
    <source>
        <dbReference type="ARBA" id="ARBA00023303"/>
    </source>
</evidence>
<dbReference type="AlphaFoldDB" id="A0A7R8YVY2"/>
<dbReference type="Gene3D" id="1.10.238.10">
    <property type="entry name" value="EF-hand"/>
    <property type="match status" value="1"/>
</dbReference>
<dbReference type="PROSITE" id="PS50222">
    <property type="entry name" value="EF_HAND_2"/>
    <property type="match status" value="1"/>
</dbReference>
<keyword evidence="3" id="KW-0851">Voltage-gated channel</keyword>
<keyword evidence="2" id="KW-0677">Repeat</keyword>
<keyword evidence="10" id="KW-1185">Reference proteome</keyword>
<dbReference type="SMART" id="SM01062">
    <property type="entry name" value="Ca_chan_IQ"/>
    <property type="match status" value="1"/>
</dbReference>
<dbReference type="Pfam" id="PF16905">
    <property type="entry name" value="GPHH"/>
    <property type="match status" value="1"/>
</dbReference>
<protein>
    <recommendedName>
        <fullName evidence="8">EF-hand domain-containing protein</fullName>
    </recommendedName>
</protein>
<evidence type="ECO:0000313" key="9">
    <source>
        <dbReference type="EMBL" id="CAD7087317.1"/>
    </source>
</evidence>
<dbReference type="InterPro" id="IPR050599">
    <property type="entry name" value="VDCC_alpha-1_subunit"/>
</dbReference>
<dbReference type="Proteomes" id="UP000594454">
    <property type="component" value="Chromosome 4"/>
</dbReference>
<feature type="region of interest" description="Disordered" evidence="7">
    <location>
        <begin position="241"/>
        <end position="297"/>
    </location>
</feature>
<evidence type="ECO:0000256" key="7">
    <source>
        <dbReference type="SAM" id="MobiDB-lite"/>
    </source>
</evidence>
<evidence type="ECO:0000256" key="1">
    <source>
        <dbReference type="ARBA" id="ARBA00022448"/>
    </source>
</evidence>
<dbReference type="FunFam" id="1.10.238.10:FF:000063">
    <property type="entry name" value="Voltage-dependent N-type calcium channel subunit alpha"/>
    <property type="match status" value="1"/>
</dbReference>
<evidence type="ECO:0000313" key="10">
    <source>
        <dbReference type="Proteomes" id="UP000594454"/>
    </source>
</evidence>
<sequence length="384" mass="43253">MDNFDYLTRDSSILGAHHLDEFVRIWAEYDPNATGKIHYTEMYDMLKNMDPPLGFGNKCPNRLAYKKLIRMNMPLDEDGKVNFTTTLFALIRENLSIKMRSAEEMDQADEELRETIQHIWPLQAKKMLDLLVPRNDQLNRGKLTVGKIYAGILILESWRNTRFGQIESGLPKQSFFNCLLDMAAMEKGGGSRTGSLSLEPNNDGVNAQTHLLHNQQNGNGDNEHSSLAALARRSTMLDLQDVPSRHPSTESLAGDGHLHPGHPYTNGHRRSPSLRRNGSPLARSPSPRRRGHYMHHHDIGFSDTVSNVVEMVKENRHHPSRHFGPHGTRFARGSSHVQHSYPVLASRRGGAGRRLPPTPCKPSTLQLKPTNINFPKLNASPTHN</sequence>
<evidence type="ECO:0000256" key="5">
    <source>
        <dbReference type="ARBA" id="ARBA00023180"/>
    </source>
</evidence>
<keyword evidence="5" id="KW-0325">Glycoprotein</keyword>
<accession>A0A7R8YVY2</accession>
<dbReference type="InParanoid" id="A0A7R8YVY2"/>